<keyword evidence="3 4" id="KW-0694">RNA-binding</keyword>
<evidence type="ECO:0000256" key="3">
    <source>
        <dbReference type="ARBA" id="ARBA00022884"/>
    </source>
</evidence>
<keyword evidence="7" id="KW-0548">Nucleotidyltransferase</keyword>
<dbReference type="SUPFAM" id="SSF81891">
    <property type="entry name" value="Poly A polymerase C-terminal region-like"/>
    <property type="match status" value="2"/>
</dbReference>
<dbReference type="GO" id="GO:0052929">
    <property type="term" value="F:ATP:3'-cytidine-cytidine-tRNA adenylyltransferase activity"/>
    <property type="evidence" value="ECO:0007669"/>
    <property type="project" value="TreeGrafter"/>
</dbReference>
<protein>
    <submittedName>
        <fullName evidence="7">CCA tRNA nucleotidyltransferase, mitochondrial</fullName>
        <ecNumber evidence="7">2.7.7.72</ecNumber>
    </submittedName>
</protein>
<dbReference type="Gene3D" id="3.30.460.10">
    <property type="entry name" value="Beta Polymerase, domain 2"/>
    <property type="match status" value="1"/>
</dbReference>
<evidence type="ECO:0000256" key="5">
    <source>
        <dbReference type="SAM" id="MobiDB-lite"/>
    </source>
</evidence>
<dbReference type="GO" id="GO:0052927">
    <property type="term" value="F:CC tRNA cytidylyltransferase activity"/>
    <property type="evidence" value="ECO:0007669"/>
    <property type="project" value="TreeGrafter"/>
</dbReference>
<proteinExistence type="inferred from homology"/>
<gene>
    <name evidence="7" type="primary">CCA1</name>
    <name evidence="7" type="ORF">OC842_001635</name>
</gene>
<comment type="caution">
    <text evidence="7">The sequence shown here is derived from an EMBL/GenBank/DDBJ whole genome shotgun (WGS) entry which is preliminary data.</text>
</comment>
<dbReference type="InterPro" id="IPR002646">
    <property type="entry name" value="PolA_pol_head_dom"/>
</dbReference>
<evidence type="ECO:0000313" key="8">
    <source>
        <dbReference type="Proteomes" id="UP001176521"/>
    </source>
</evidence>
<evidence type="ECO:0000313" key="7">
    <source>
        <dbReference type="EMBL" id="KAK0537423.1"/>
    </source>
</evidence>
<keyword evidence="8" id="KW-1185">Reference proteome</keyword>
<dbReference type="GO" id="GO:0001680">
    <property type="term" value="P:tRNA 3'-terminal CCA addition"/>
    <property type="evidence" value="ECO:0007669"/>
    <property type="project" value="TreeGrafter"/>
</dbReference>
<dbReference type="SUPFAM" id="SSF81301">
    <property type="entry name" value="Nucleotidyltransferase"/>
    <property type="match status" value="1"/>
</dbReference>
<dbReference type="EC" id="2.7.7.72" evidence="7"/>
<organism evidence="7 8">
    <name type="scientific">Tilletia horrida</name>
    <dbReference type="NCBI Taxonomy" id="155126"/>
    <lineage>
        <taxon>Eukaryota</taxon>
        <taxon>Fungi</taxon>
        <taxon>Dikarya</taxon>
        <taxon>Basidiomycota</taxon>
        <taxon>Ustilaginomycotina</taxon>
        <taxon>Exobasidiomycetes</taxon>
        <taxon>Tilletiales</taxon>
        <taxon>Tilletiaceae</taxon>
        <taxon>Tilletia</taxon>
    </lineage>
</organism>
<evidence type="ECO:0000259" key="6">
    <source>
        <dbReference type="Pfam" id="PF01743"/>
    </source>
</evidence>
<accession>A0AAN6GF97</accession>
<comment type="similarity">
    <text evidence="1 4">Belongs to the tRNA nucleotidyltransferase/poly(A) polymerase family.</text>
</comment>
<dbReference type="GO" id="GO:0003723">
    <property type="term" value="F:RNA binding"/>
    <property type="evidence" value="ECO:0007669"/>
    <property type="project" value="UniProtKB-KW"/>
</dbReference>
<evidence type="ECO:0000256" key="4">
    <source>
        <dbReference type="RuleBase" id="RU003953"/>
    </source>
</evidence>
<feature type="domain" description="Poly A polymerase head" evidence="6">
    <location>
        <begin position="69"/>
        <end position="227"/>
    </location>
</feature>
<dbReference type="AlphaFoldDB" id="A0AAN6GF97"/>
<evidence type="ECO:0000256" key="1">
    <source>
        <dbReference type="ARBA" id="ARBA00007265"/>
    </source>
</evidence>
<name>A0AAN6GF97_9BASI</name>
<dbReference type="Proteomes" id="UP001176521">
    <property type="component" value="Unassembled WGS sequence"/>
</dbReference>
<dbReference type="Pfam" id="PF01743">
    <property type="entry name" value="PolyA_pol"/>
    <property type="match status" value="1"/>
</dbReference>
<dbReference type="PANTHER" id="PTHR13734:SF5">
    <property type="entry name" value="CCA TRNA NUCLEOTIDYLTRANSFERASE, MITOCHONDRIAL"/>
    <property type="match status" value="1"/>
</dbReference>
<reference evidence="7" key="1">
    <citation type="journal article" date="2023" name="PhytoFront">
        <title>Draft Genome Resources of Seven Strains of Tilletia horrida, Causal Agent of Kernel Smut of Rice.</title>
        <authorList>
            <person name="Khanal S."/>
            <person name="Antony Babu S."/>
            <person name="Zhou X.G."/>
        </authorList>
    </citation>
    <scope>NUCLEOTIDE SEQUENCE</scope>
    <source>
        <strain evidence="7">TX3</strain>
    </source>
</reference>
<dbReference type="PANTHER" id="PTHR13734">
    <property type="entry name" value="TRNA-NUCLEOTIDYLTRANSFERASE"/>
    <property type="match status" value="1"/>
</dbReference>
<feature type="region of interest" description="Disordered" evidence="5">
    <location>
        <begin position="755"/>
        <end position="797"/>
    </location>
</feature>
<evidence type="ECO:0000256" key="2">
    <source>
        <dbReference type="ARBA" id="ARBA00022679"/>
    </source>
</evidence>
<dbReference type="EMBL" id="JAPDMQ010000060">
    <property type="protein sequence ID" value="KAK0537423.1"/>
    <property type="molecule type" value="Genomic_DNA"/>
</dbReference>
<dbReference type="GO" id="GO:0004810">
    <property type="term" value="F:CCA tRNA nucleotidyltransferase activity"/>
    <property type="evidence" value="ECO:0007669"/>
    <property type="project" value="UniProtKB-EC"/>
</dbReference>
<dbReference type="InterPro" id="IPR043519">
    <property type="entry name" value="NT_sf"/>
</dbReference>
<keyword evidence="2 4" id="KW-0808">Transferase</keyword>
<sequence>MTGPPTLTLTQAEANIAAVLRETCNWITTARPQRIAIPGANPQHDPEVEVVNADTYAQIDRIGHGQVHARIAGGWVRDKLLQRESDDLDVSLSSLTGFTFAHFLSAYLASPEFASSELAARIASSTGSAAHAKATSSIAKIAANPEQSKNLETATAKVFGLSLDFVNLRKEVYEGDTRIPIMSFGTAQEDAERRDITINSLFYNVHTEQVEDLTGKGLDDLRLGLVRTPLPAYQTFLDDPLRVLRCIRFAARFRYIFHPDIVRCLSLSAQAHPQLYTRDKRVFGLLEGWTQERDGQGDDGDVERARVELHLALKTKVSRERFGIEVDKMIRGPDPLRAITLIIALELFPTIFHPPASPILSSFLPFHLDPDTPAFNPSLACVDAANKATAAAGKGQAMSPGVPEGVQTAKPAPSVLAFHAATRLQAIWDRARGQTSSFTPTSGADVEMASEPAATASTADDDDVTALARALSSTPRKEDDAAEWTSLLPRPLLDVLLDAEQRARLFMAAALLPVEHVGVVEPVGGGGGTGAGKAKKVKLVWAGEAVVSNGLKLGNKQAKDPQAALLRARHLLETVRAQREQFLDASADAGAAAGLGLPGGVWPEVEVAGVEGAAEGARELAKFGLLLRQPSLTSSANQLSPASALVFSLVARLAHLSLDGAGSSQEEDITREYVWLWERFTQGSLLLRAEEKPVLDGNQIKTVLGFHPGPLTPRIQTAILAWQLAHPGPSPTISAEACAKWLKEAWERGEIVTVENRQGASAGGGKKKGRAAPSAAGTGEGAGAEQSRKRQKSEEKA</sequence>
<dbReference type="Gene3D" id="1.10.3090.10">
    <property type="entry name" value="cca-adding enzyme, domain 2"/>
    <property type="match status" value="1"/>
</dbReference>
<dbReference type="CDD" id="cd05398">
    <property type="entry name" value="NT_ClassII-CCAase"/>
    <property type="match status" value="1"/>
</dbReference>
<feature type="region of interest" description="Disordered" evidence="5">
    <location>
        <begin position="434"/>
        <end position="461"/>
    </location>
</feature>
<feature type="compositionally biased region" description="Basic and acidic residues" evidence="5">
    <location>
        <begin position="786"/>
        <end position="797"/>
    </location>
</feature>